<keyword evidence="1" id="KW-0472">Membrane</keyword>
<proteinExistence type="predicted"/>
<comment type="caution">
    <text evidence="2">The sequence shown here is derived from an EMBL/GenBank/DDBJ whole genome shotgun (WGS) entry which is preliminary data.</text>
</comment>
<evidence type="ECO:0000256" key="1">
    <source>
        <dbReference type="SAM" id="Phobius"/>
    </source>
</evidence>
<keyword evidence="1" id="KW-0812">Transmembrane</keyword>
<evidence type="ECO:0000313" key="2">
    <source>
        <dbReference type="EMBL" id="MBU6079538.1"/>
    </source>
</evidence>
<dbReference type="RefSeq" id="WP_216686512.1">
    <property type="nucleotide sequence ID" value="NZ_CAUPKR010000001.1"/>
</dbReference>
<organism evidence="2 3">
    <name type="scientific">Allobacillus halotolerans</name>
    <dbReference type="NCBI Taxonomy" id="570278"/>
    <lineage>
        <taxon>Bacteria</taxon>
        <taxon>Bacillati</taxon>
        <taxon>Bacillota</taxon>
        <taxon>Bacilli</taxon>
        <taxon>Bacillales</taxon>
        <taxon>Bacillaceae</taxon>
        <taxon>Allobacillus</taxon>
    </lineage>
</organism>
<keyword evidence="1" id="KW-1133">Transmembrane helix</keyword>
<evidence type="ECO:0000313" key="3">
    <source>
        <dbReference type="Proteomes" id="UP000812672"/>
    </source>
</evidence>
<feature type="transmembrane region" description="Helical" evidence="1">
    <location>
        <begin position="51"/>
        <end position="76"/>
    </location>
</feature>
<name>A0ABS6GM50_9BACI</name>
<gene>
    <name evidence="2" type="ORF">KQ486_00740</name>
</gene>
<keyword evidence="3" id="KW-1185">Reference proteome</keyword>
<sequence length="77" mass="9217">MQEAKKSVELDKQILTTQQSEIMDDVTLPSRRERKTRRNHRAQKETVDKEFFFSHLFLNGMVIVFILLILSIPFFYL</sequence>
<dbReference type="Proteomes" id="UP000812672">
    <property type="component" value="Unassembled WGS sequence"/>
</dbReference>
<protein>
    <submittedName>
        <fullName evidence="2">Uncharacterized protein</fullName>
    </submittedName>
</protein>
<dbReference type="EMBL" id="JAHLZF010000001">
    <property type="protein sequence ID" value="MBU6079538.1"/>
    <property type="molecule type" value="Genomic_DNA"/>
</dbReference>
<accession>A0ABS6GM50</accession>
<reference evidence="2 3" key="1">
    <citation type="journal article" date="2011" name="Int. J. Syst. Evol. Microbiol.">
        <title>Allobacillus halotolerans gen. nov., sp. nov. isolated from shrimp paste.</title>
        <authorList>
            <person name="Sheu S.Y."/>
            <person name="Arun A.B."/>
            <person name="Jiang S.R."/>
            <person name="Young C.C."/>
            <person name="Chen W.M."/>
        </authorList>
    </citation>
    <scope>NUCLEOTIDE SEQUENCE [LARGE SCALE GENOMIC DNA]</scope>
    <source>
        <strain evidence="2 3">LMG 24826</strain>
    </source>
</reference>